<keyword evidence="4" id="KW-0624">Polysaccharide degradation</keyword>
<organism evidence="9 10">
    <name type="scientific">Natronoglycomyces albus</name>
    <dbReference type="NCBI Taxonomy" id="2811108"/>
    <lineage>
        <taxon>Bacteria</taxon>
        <taxon>Bacillati</taxon>
        <taxon>Actinomycetota</taxon>
        <taxon>Actinomycetes</taxon>
        <taxon>Glycomycetales</taxon>
        <taxon>Glycomycetaceae</taxon>
        <taxon>Natronoglycomyces</taxon>
    </lineage>
</organism>
<gene>
    <name evidence="9" type="ORF">JQS30_05940</name>
</gene>
<keyword evidence="3 6" id="KW-0378">Hydrolase</keyword>
<dbReference type="GO" id="GO:0008061">
    <property type="term" value="F:chitin binding"/>
    <property type="evidence" value="ECO:0007669"/>
    <property type="project" value="InterPro"/>
</dbReference>
<dbReference type="CDD" id="cd06548">
    <property type="entry name" value="GH18_chitinase"/>
    <property type="match status" value="1"/>
</dbReference>
<dbReference type="SUPFAM" id="SSF51445">
    <property type="entry name" value="(Trans)glycosidases"/>
    <property type="match status" value="1"/>
</dbReference>
<dbReference type="AlphaFoldDB" id="A0A895XXQ5"/>
<dbReference type="SMART" id="SM00636">
    <property type="entry name" value="Glyco_18"/>
    <property type="match status" value="1"/>
</dbReference>
<evidence type="ECO:0000256" key="4">
    <source>
        <dbReference type="ARBA" id="ARBA00023024"/>
    </source>
</evidence>
<keyword evidence="4" id="KW-0146">Chitin degradation</keyword>
<dbReference type="Pfam" id="PF00704">
    <property type="entry name" value="Glyco_hydro_18"/>
    <property type="match status" value="1"/>
</dbReference>
<evidence type="ECO:0000313" key="10">
    <source>
        <dbReference type="Proteomes" id="UP000662939"/>
    </source>
</evidence>
<evidence type="ECO:0000256" key="2">
    <source>
        <dbReference type="ARBA" id="ARBA00012729"/>
    </source>
</evidence>
<comment type="similarity">
    <text evidence="7">Belongs to the glycosyl hydrolase 18 family.</text>
</comment>
<keyword evidence="4" id="KW-0119">Carbohydrate metabolism</keyword>
<dbReference type="Proteomes" id="UP000662939">
    <property type="component" value="Chromosome"/>
</dbReference>
<accession>A0A895XXQ5</accession>
<proteinExistence type="inferred from homology"/>
<dbReference type="InterPro" id="IPR050314">
    <property type="entry name" value="Glycosyl_Hydrlase_18"/>
</dbReference>
<dbReference type="PROSITE" id="PS01095">
    <property type="entry name" value="GH18_1"/>
    <property type="match status" value="1"/>
</dbReference>
<protein>
    <recommendedName>
        <fullName evidence="2">chitinase</fullName>
        <ecNumber evidence="2">3.2.1.14</ecNumber>
    </recommendedName>
</protein>
<dbReference type="PROSITE" id="PS51910">
    <property type="entry name" value="GH18_2"/>
    <property type="match status" value="1"/>
</dbReference>
<evidence type="ECO:0000313" key="9">
    <source>
        <dbReference type="EMBL" id="QSB06980.1"/>
    </source>
</evidence>
<dbReference type="GO" id="GO:0005975">
    <property type="term" value="P:carbohydrate metabolic process"/>
    <property type="evidence" value="ECO:0007669"/>
    <property type="project" value="InterPro"/>
</dbReference>
<name>A0A895XXQ5_9ACTN</name>
<evidence type="ECO:0000256" key="3">
    <source>
        <dbReference type="ARBA" id="ARBA00022801"/>
    </source>
</evidence>
<feature type="domain" description="GH18" evidence="8">
    <location>
        <begin position="28"/>
        <end position="386"/>
    </location>
</feature>
<dbReference type="InterPro" id="IPR001223">
    <property type="entry name" value="Glyco_hydro18_cat"/>
</dbReference>
<dbReference type="InterPro" id="IPR001579">
    <property type="entry name" value="Glyco_hydro_18_chit_AS"/>
</dbReference>
<dbReference type="Gene3D" id="3.10.50.10">
    <property type="match status" value="1"/>
</dbReference>
<dbReference type="SUPFAM" id="SSF54556">
    <property type="entry name" value="Chitinase insertion domain"/>
    <property type="match status" value="1"/>
</dbReference>
<keyword evidence="10" id="KW-1185">Reference proteome</keyword>
<evidence type="ECO:0000256" key="1">
    <source>
        <dbReference type="ARBA" id="ARBA00000822"/>
    </source>
</evidence>
<evidence type="ECO:0000256" key="5">
    <source>
        <dbReference type="ARBA" id="ARBA00023295"/>
    </source>
</evidence>
<dbReference type="InterPro" id="IPR011583">
    <property type="entry name" value="Chitinase_II/V-like_cat"/>
</dbReference>
<comment type="catalytic activity">
    <reaction evidence="1">
        <text>Random endo-hydrolysis of N-acetyl-beta-D-glucosaminide (1-&gt;4)-beta-linkages in chitin and chitodextrins.</text>
        <dbReference type="EC" id="3.2.1.14"/>
    </reaction>
</comment>
<dbReference type="EMBL" id="CP070496">
    <property type="protein sequence ID" value="QSB06980.1"/>
    <property type="molecule type" value="Genomic_DNA"/>
</dbReference>
<dbReference type="GO" id="GO:0008843">
    <property type="term" value="F:endochitinase activity"/>
    <property type="evidence" value="ECO:0007669"/>
    <property type="project" value="UniProtKB-EC"/>
</dbReference>
<reference evidence="9" key="1">
    <citation type="submission" date="2021-02" db="EMBL/GenBank/DDBJ databases">
        <title>Natronoglycomyces albus gen. nov., sp. nov, a haloalkaliphilic actinobacterium from a soda solonchak soil.</title>
        <authorList>
            <person name="Sorokin D.Y."/>
            <person name="Khijniak T.V."/>
            <person name="Zakharycheva A.P."/>
            <person name="Boueva O.V."/>
            <person name="Ariskina E.V."/>
            <person name="Hahnke R.L."/>
            <person name="Bunk B."/>
            <person name="Sproer C."/>
            <person name="Schumann P."/>
            <person name="Evtushenko L.I."/>
            <person name="Kublanov I.V."/>
        </authorList>
    </citation>
    <scope>NUCLEOTIDE SEQUENCE</scope>
    <source>
        <strain evidence="9">DSM 106290</strain>
    </source>
</reference>
<dbReference type="InterPro" id="IPR029070">
    <property type="entry name" value="Chitinase_insertion_sf"/>
</dbReference>
<evidence type="ECO:0000256" key="6">
    <source>
        <dbReference type="RuleBase" id="RU000489"/>
    </source>
</evidence>
<dbReference type="PANTHER" id="PTHR11177:SF317">
    <property type="entry name" value="CHITINASE 12-RELATED"/>
    <property type="match status" value="1"/>
</dbReference>
<evidence type="ECO:0000256" key="7">
    <source>
        <dbReference type="RuleBase" id="RU004453"/>
    </source>
</evidence>
<dbReference type="EC" id="3.2.1.14" evidence="2"/>
<dbReference type="PANTHER" id="PTHR11177">
    <property type="entry name" value="CHITINASE"/>
    <property type="match status" value="1"/>
</dbReference>
<dbReference type="Gene3D" id="3.20.20.80">
    <property type="entry name" value="Glycosidases"/>
    <property type="match status" value="1"/>
</dbReference>
<dbReference type="GO" id="GO:0006032">
    <property type="term" value="P:chitin catabolic process"/>
    <property type="evidence" value="ECO:0007669"/>
    <property type="project" value="UniProtKB-KW"/>
</dbReference>
<dbReference type="KEGG" id="nav:JQS30_05940"/>
<dbReference type="InterPro" id="IPR017853">
    <property type="entry name" value="GH"/>
</dbReference>
<keyword evidence="5 6" id="KW-0326">Glycosidase</keyword>
<evidence type="ECO:0000259" key="8">
    <source>
        <dbReference type="PROSITE" id="PS51910"/>
    </source>
</evidence>
<sequence length="386" mass="42294">MLQQPGTTGEWGVWKHLGACEETPGEDAIVAGYYTNWGEYNVKDIVETGSAEKLTHIIYAFGNVEDGECTIGDPWADFQRPYEAHESVDGIADDPDQDLKGNFNQILKLKEQYPHIQVLWSFGGWTWSDGFDEAAEDPEHFASSCFDLVNDPQWDGVFDGIDIDWEYPGDCGLTCSEAPYEAYPALMSALRDEFGSDWLTAAISADARDGGKLDNADYAGAAEFIDFYMVMTYDFFGSWQPEGPVAPHSPLHCYEGIPIAGFCGENAIDKLIDMGIGEEKLLLGLPFYGRGWEGVESSEPGSPATGAATGADRYKDLIERCPATETVGGTAYGFCDGEWWSYDTPATAEYKAQWAAEHNLGGVFFWELSGDRDGELITGLHAGLNG</sequence>